<dbReference type="RefSeq" id="WP_386723377.1">
    <property type="nucleotide sequence ID" value="NZ_JBHRSZ010000009.1"/>
</dbReference>
<evidence type="ECO:0000313" key="2">
    <source>
        <dbReference type="EMBL" id="MFC3153457.1"/>
    </source>
</evidence>
<dbReference type="Pfam" id="PF08818">
    <property type="entry name" value="DUF1801"/>
    <property type="match status" value="1"/>
</dbReference>
<dbReference type="InterPro" id="IPR014922">
    <property type="entry name" value="YdhG-like"/>
</dbReference>
<evidence type="ECO:0000313" key="3">
    <source>
        <dbReference type="Proteomes" id="UP001595476"/>
    </source>
</evidence>
<reference evidence="3" key="1">
    <citation type="journal article" date="2019" name="Int. J. Syst. Evol. Microbiol.">
        <title>The Global Catalogue of Microorganisms (GCM) 10K type strain sequencing project: providing services to taxonomists for standard genome sequencing and annotation.</title>
        <authorList>
            <consortium name="The Broad Institute Genomics Platform"/>
            <consortium name="The Broad Institute Genome Sequencing Center for Infectious Disease"/>
            <person name="Wu L."/>
            <person name="Ma J."/>
        </authorList>
    </citation>
    <scope>NUCLEOTIDE SEQUENCE [LARGE SCALE GENOMIC DNA]</scope>
    <source>
        <strain evidence="3">KCTC 52438</strain>
    </source>
</reference>
<name>A0ABV7HP68_9GAMM</name>
<dbReference type="Proteomes" id="UP001595476">
    <property type="component" value="Unassembled WGS sequence"/>
</dbReference>
<dbReference type="SUPFAM" id="SSF159888">
    <property type="entry name" value="YdhG-like"/>
    <property type="match status" value="1"/>
</dbReference>
<feature type="domain" description="YdhG-like" evidence="1">
    <location>
        <begin position="29"/>
        <end position="128"/>
    </location>
</feature>
<keyword evidence="3" id="KW-1185">Reference proteome</keyword>
<sequence length="140" mass="15473">MTDSATLDTESKIEQVENKLASLPDWRGTTLTRLRKLIKEAIPDVTEECKWFKPSNPTGVPVWSHFGIICTGEAYKGKVKLTFMKGAFLEDPSQLFNASLEGNQRRAIDIEEGEEIDASAFKALILEAAALNKASKSKAK</sequence>
<dbReference type="Gene3D" id="3.90.1150.200">
    <property type="match status" value="1"/>
</dbReference>
<dbReference type="EMBL" id="JBHRSZ010000009">
    <property type="protein sequence ID" value="MFC3153457.1"/>
    <property type="molecule type" value="Genomic_DNA"/>
</dbReference>
<accession>A0ABV7HP68</accession>
<comment type="caution">
    <text evidence="2">The sequence shown here is derived from an EMBL/GenBank/DDBJ whole genome shotgun (WGS) entry which is preliminary data.</text>
</comment>
<organism evidence="2 3">
    <name type="scientific">Litoribrevibacter euphylliae</name>
    <dbReference type="NCBI Taxonomy" id="1834034"/>
    <lineage>
        <taxon>Bacteria</taxon>
        <taxon>Pseudomonadati</taxon>
        <taxon>Pseudomonadota</taxon>
        <taxon>Gammaproteobacteria</taxon>
        <taxon>Oceanospirillales</taxon>
        <taxon>Oceanospirillaceae</taxon>
        <taxon>Litoribrevibacter</taxon>
    </lineage>
</organism>
<protein>
    <submittedName>
        <fullName evidence="2">DUF1801 domain-containing protein</fullName>
    </submittedName>
</protein>
<evidence type="ECO:0000259" key="1">
    <source>
        <dbReference type="Pfam" id="PF08818"/>
    </source>
</evidence>
<gene>
    <name evidence="2" type="ORF">ACFOEK_20620</name>
</gene>
<proteinExistence type="predicted"/>